<feature type="region of interest" description="Disordered" evidence="7">
    <location>
        <begin position="37"/>
        <end position="56"/>
    </location>
</feature>
<dbReference type="FunFam" id="3.10.50.40:FF:000006">
    <property type="entry name" value="Peptidyl-prolyl cis-trans isomerase"/>
    <property type="match status" value="1"/>
</dbReference>
<keyword evidence="3 5" id="KW-0697">Rotamase</keyword>
<keyword evidence="8" id="KW-1133">Transmembrane helix</keyword>
<evidence type="ECO:0000256" key="4">
    <source>
        <dbReference type="ARBA" id="ARBA00023235"/>
    </source>
</evidence>
<evidence type="ECO:0000256" key="6">
    <source>
        <dbReference type="RuleBase" id="RU003915"/>
    </source>
</evidence>
<sequence length="166" mass="17967">MKLTHPMSLIPLAILILIAALIVNYLVRNRQVSAPEPVSDAVEEDVSDQRTGQPNPIADIGIEILSEGADGLEAQNGDRLTVHYTGTLENGTEFDSSRGGTPFVVTLGENRVIQGWEYGLQGVKVGERRVLTIPPSLGYGDQSVSSIPANSTLIFDIEVLDIERQE</sequence>
<dbReference type="EMBL" id="LCRN01000025">
    <property type="protein sequence ID" value="KKW36428.1"/>
    <property type="molecule type" value="Genomic_DNA"/>
</dbReference>
<dbReference type="Proteomes" id="UP000033865">
    <property type="component" value="Unassembled WGS sequence"/>
</dbReference>
<evidence type="ECO:0000259" key="9">
    <source>
        <dbReference type="PROSITE" id="PS50059"/>
    </source>
</evidence>
<evidence type="ECO:0000256" key="7">
    <source>
        <dbReference type="SAM" id="MobiDB-lite"/>
    </source>
</evidence>
<evidence type="ECO:0000256" key="3">
    <source>
        <dbReference type="ARBA" id="ARBA00023110"/>
    </source>
</evidence>
<dbReference type="PATRIC" id="fig|1618986.3.peg.307"/>
<gene>
    <name evidence="10" type="ORF">UY82_C0025G0004</name>
</gene>
<name>A0A0G1XZ14_9BACT</name>
<dbReference type="InterPro" id="IPR001179">
    <property type="entry name" value="PPIase_FKBP_dom"/>
</dbReference>
<accession>A0A0G1XZ14</accession>
<dbReference type="SUPFAM" id="SSF54534">
    <property type="entry name" value="FKBP-like"/>
    <property type="match status" value="1"/>
</dbReference>
<evidence type="ECO:0000256" key="1">
    <source>
        <dbReference type="ARBA" id="ARBA00000971"/>
    </source>
</evidence>
<proteinExistence type="inferred from homology"/>
<keyword evidence="4 5" id="KW-0413">Isomerase</keyword>
<comment type="catalytic activity">
    <reaction evidence="1 5 6">
        <text>[protein]-peptidylproline (omega=180) = [protein]-peptidylproline (omega=0)</text>
        <dbReference type="Rhea" id="RHEA:16237"/>
        <dbReference type="Rhea" id="RHEA-COMP:10747"/>
        <dbReference type="Rhea" id="RHEA-COMP:10748"/>
        <dbReference type="ChEBI" id="CHEBI:83833"/>
        <dbReference type="ChEBI" id="CHEBI:83834"/>
        <dbReference type="EC" id="5.2.1.8"/>
    </reaction>
</comment>
<evidence type="ECO:0000256" key="5">
    <source>
        <dbReference type="PROSITE-ProRule" id="PRU00277"/>
    </source>
</evidence>
<evidence type="ECO:0000313" key="10">
    <source>
        <dbReference type="EMBL" id="KKW36428.1"/>
    </source>
</evidence>
<evidence type="ECO:0000256" key="8">
    <source>
        <dbReference type="SAM" id="Phobius"/>
    </source>
</evidence>
<keyword evidence="8" id="KW-0472">Membrane</keyword>
<keyword evidence="8" id="KW-0812">Transmembrane</keyword>
<dbReference type="PANTHER" id="PTHR43811">
    <property type="entry name" value="FKBP-TYPE PEPTIDYL-PROLYL CIS-TRANS ISOMERASE FKPA"/>
    <property type="match status" value="1"/>
</dbReference>
<comment type="similarity">
    <text evidence="2 6">Belongs to the FKBP-type PPIase family.</text>
</comment>
<reference evidence="10 11" key="1">
    <citation type="journal article" date="2015" name="Nature">
        <title>rRNA introns, odd ribosomes, and small enigmatic genomes across a large radiation of phyla.</title>
        <authorList>
            <person name="Brown C.T."/>
            <person name="Hug L.A."/>
            <person name="Thomas B.C."/>
            <person name="Sharon I."/>
            <person name="Castelle C.J."/>
            <person name="Singh A."/>
            <person name="Wilkins M.J."/>
            <person name="Williams K.H."/>
            <person name="Banfield J.F."/>
        </authorList>
    </citation>
    <scope>NUCLEOTIDE SEQUENCE [LARGE SCALE GENOMIC DNA]</scope>
</reference>
<dbReference type="InterPro" id="IPR046357">
    <property type="entry name" value="PPIase_dom_sf"/>
</dbReference>
<organism evidence="10 11">
    <name type="scientific">Candidatus Uhrbacteria bacterium GW2011_GWC2_53_7</name>
    <dbReference type="NCBI Taxonomy" id="1618986"/>
    <lineage>
        <taxon>Bacteria</taxon>
        <taxon>Candidatus Uhriibacteriota</taxon>
    </lineage>
</organism>
<dbReference type="AlphaFoldDB" id="A0A0G1XZ14"/>
<dbReference type="Gene3D" id="3.10.50.40">
    <property type="match status" value="1"/>
</dbReference>
<feature type="transmembrane region" description="Helical" evidence="8">
    <location>
        <begin position="6"/>
        <end position="27"/>
    </location>
</feature>
<protein>
    <recommendedName>
        <fullName evidence="6">Peptidyl-prolyl cis-trans isomerase</fullName>
        <ecNumber evidence="6">5.2.1.8</ecNumber>
    </recommendedName>
</protein>
<evidence type="ECO:0000313" key="11">
    <source>
        <dbReference type="Proteomes" id="UP000033865"/>
    </source>
</evidence>
<dbReference type="Pfam" id="PF00254">
    <property type="entry name" value="FKBP_C"/>
    <property type="match status" value="1"/>
</dbReference>
<feature type="domain" description="PPIase FKBP-type" evidence="9">
    <location>
        <begin position="77"/>
        <end position="163"/>
    </location>
</feature>
<dbReference type="PROSITE" id="PS50059">
    <property type="entry name" value="FKBP_PPIASE"/>
    <property type="match status" value="1"/>
</dbReference>
<dbReference type="PANTHER" id="PTHR43811:SF19">
    <property type="entry name" value="39 KDA FK506-BINDING NUCLEAR PROTEIN"/>
    <property type="match status" value="1"/>
</dbReference>
<dbReference type="EC" id="5.2.1.8" evidence="6"/>
<comment type="caution">
    <text evidence="10">The sequence shown here is derived from an EMBL/GenBank/DDBJ whole genome shotgun (WGS) entry which is preliminary data.</text>
</comment>
<evidence type="ECO:0000256" key="2">
    <source>
        <dbReference type="ARBA" id="ARBA00006577"/>
    </source>
</evidence>
<dbReference type="GO" id="GO:0003755">
    <property type="term" value="F:peptidyl-prolyl cis-trans isomerase activity"/>
    <property type="evidence" value="ECO:0007669"/>
    <property type="project" value="UniProtKB-UniRule"/>
</dbReference>